<evidence type="ECO:0000256" key="6">
    <source>
        <dbReference type="SAM" id="MobiDB-lite"/>
    </source>
</evidence>
<dbReference type="SMART" id="SM00726">
    <property type="entry name" value="UIM"/>
    <property type="match status" value="3"/>
</dbReference>
<dbReference type="GO" id="GO:0005829">
    <property type="term" value="C:cytosol"/>
    <property type="evidence" value="ECO:0007669"/>
    <property type="project" value="TreeGrafter"/>
</dbReference>
<evidence type="ECO:0000256" key="4">
    <source>
        <dbReference type="ARBA" id="ARBA00022942"/>
    </source>
</evidence>
<dbReference type="EMBL" id="OV121134">
    <property type="protein sequence ID" value="CAH0552548.1"/>
    <property type="molecule type" value="Genomic_DNA"/>
</dbReference>
<dbReference type="SUPFAM" id="SSF53300">
    <property type="entry name" value="vWA-like"/>
    <property type="match status" value="1"/>
</dbReference>
<evidence type="ECO:0000259" key="7">
    <source>
        <dbReference type="PROSITE" id="PS50234"/>
    </source>
</evidence>
<name>A0A9P0B2A2_BRAAE</name>
<feature type="region of interest" description="Disordered" evidence="6">
    <location>
        <begin position="307"/>
        <end position="372"/>
    </location>
</feature>
<dbReference type="GO" id="GO:0008540">
    <property type="term" value="C:proteasome regulatory particle, base subcomplex"/>
    <property type="evidence" value="ECO:0007669"/>
    <property type="project" value="TreeGrafter"/>
</dbReference>
<keyword evidence="3" id="KW-0677">Repeat</keyword>
<dbReference type="InterPro" id="IPR049590">
    <property type="entry name" value="PSMD4_RAZUL-like"/>
</dbReference>
<dbReference type="GO" id="GO:0005634">
    <property type="term" value="C:nucleus"/>
    <property type="evidence" value="ECO:0007669"/>
    <property type="project" value="TreeGrafter"/>
</dbReference>
<keyword evidence="4" id="KW-0647">Proteasome</keyword>
<dbReference type="PANTHER" id="PTHR10223:SF0">
    <property type="entry name" value="26S PROTEASOME NON-ATPASE REGULATORY SUBUNIT 4"/>
    <property type="match status" value="1"/>
</dbReference>
<sequence>MVLESTMICVDNSDFMRNGDFLPTRLQAQQDAVNLVCHSKTRSNPENNVGLLTLANVEVLATLTSDVGRILSKLHQVQPNGDINLHTGIRIAHLALKHRQGKNHKMRIVVFVGSPIASEEKELVKLAKKLKKEKVNVDIVSFGEDMINSDVLTSFVNTLNGKDGSSSHLVTVPPGPHLSDALISSPIIQGEDGTGGAGLGGAGFEFGVDPNEDPELALALRVSMEEQRQRQEDEARRAQESSGTETGAVKAAPVKEEPTEEALLEKALAMSMEEGAEAPASRVPVDFANMTEDEQIAFAMQMSMQDAPGTADEEPMEVEADEDFSEVMSDPAFLQSVLENLPGVDPQSEAVRQAVGNLKDKKKEDKDGKNKK</sequence>
<feature type="compositionally biased region" description="Basic and acidic residues" evidence="6">
    <location>
        <begin position="224"/>
        <end position="239"/>
    </location>
</feature>
<feature type="domain" description="VWFA" evidence="7">
    <location>
        <begin position="5"/>
        <end position="187"/>
    </location>
</feature>
<proteinExistence type="inferred from homology"/>
<dbReference type="CDD" id="cd22297">
    <property type="entry name" value="PSMD4_RAZUL"/>
    <property type="match status" value="1"/>
</dbReference>
<dbReference type="Gene3D" id="6.10.300.40">
    <property type="match status" value="1"/>
</dbReference>
<evidence type="ECO:0000256" key="5">
    <source>
        <dbReference type="ARBA" id="ARBA00044341"/>
    </source>
</evidence>
<dbReference type="InterPro" id="IPR003903">
    <property type="entry name" value="UIM_dom"/>
</dbReference>
<dbReference type="InterPro" id="IPR027040">
    <property type="entry name" value="PSMD4"/>
</dbReference>
<dbReference type="SMART" id="SM00327">
    <property type="entry name" value="VWA"/>
    <property type="match status" value="1"/>
</dbReference>
<dbReference type="Pfam" id="PF02809">
    <property type="entry name" value="UIM"/>
    <property type="match status" value="3"/>
</dbReference>
<evidence type="ECO:0000256" key="3">
    <source>
        <dbReference type="ARBA" id="ARBA00022737"/>
    </source>
</evidence>
<dbReference type="PROSITE" id="PS50234">
    <property type="entry name" value="VWFA"/>
    <property type="match status" value="1"/>
</dbReference>
<feature type="region of interest" description="Disordered" evidence="6">
    <location>
        <begin position="224"/>
        <end position="259"/>
    </location>
</feature>
<gene>
    <name evidence="8" type="ORF">MELIAE_LOCUS4745</name>
</gene>
<keyword evidence="9" id="KW-1185">Reference proteome</keyword>
<dbReference type="Proteomes" id="UP001154078">
    <property type="component" value="Chromosome 3"/>
</dbReference>
<evidence type="ECO:0000256" key="1">
    <source>
        <dbReference type="ARBA" id="ARBA00005574"/>
    </source>
</evidence>
<reference evidence="8" key="1">
    <citation type="submission" date="2021-12" db="EMBL/GenBank/DDBJ databases">
        <authorList>
            <person name="King R."/>
        </authorList>
    </citation>
    <scope>NUCLEOTIDE SEQUENCE</scope>
</reference>
<dbReference type="InterPro" id="IPR002035">
    <property type="entry name" value="VWF_A"/>
</dbReference>
<dbReference type="OrthoDB" id="1731724at2759"/>
<accession>A0A9P0B2A2</accession>
<evidence type="ECO:0000256" key="2">
    <source>
        <dbReference type="ARBA" id="ARBA00014934"/>
    </source>
</evidence>
<dbReference type="Gene3D" id="3.40.50.410">
    <property type="entry name" value="von Willebrand factor, type A domain"/>
    <property type="match status" value="1"/>
</dbReference>
<organism evidence="8 9">
    <name type="scientific">Brassicogethes aeneus</name>
    <name type="common">Rape pollen beetle</name>
    <name type="synonym">Meligethes aeneus</name>
    <dbReference type="NCBI Taxonomy" id="1431903"/>
    <lineage>
        <taxon>Eukaryota</taxon>
        <taxon>Metazoa</taxon>
        <taxon>Ecdysozoa</taxon>
        <taxon>Arthropoda</taxon>
        <taxon>Hexapoda</taxon>
        <taxon>Insecta</taxon>
        <taxon>Pterygota</taxon>
        <taxon>Neoptera</taxon>
        <taxon>Endopterygota</taxon>
        <taxon>Coleoptera</taxon>
        <taxon>Polyphaga</taxon>
        <taxon>Cucujiformia</taxon>
        <taxon>Nitidulidae</taxon>
        <taxon>Meligethinae</taxon>
        <taxon>Brassicogethes</taxon>
    </lineage>
</organism>
<evidence type="ECO:0000313" key="9">
    <source>
        <dbReference type="Proteomes" id="UP001154078"/>
    </source>
</evidence>
<protein>
    <recommendedName>
        <fullName evidence="2">26S proteasome non-ATPase regulatory subunit 4</fullName>
    </recommendedName>
    <alternativeName>
        <fullName evidence="5">26S proteasome regulatory subunit RPN10</fullName>
    </alternativeName>
</protein>
<dbReference type="GO" id="GO:0031593">
    <property type="term" value="F:polyubiquitin modification-dependent protein binding"/>
    <property type="evidence" value="ECO:0007669"/>
    <property type="project" value="TreeGrafter"/>
</dbReference>
<dbReference type="FunFam" id="3.40.50.410:FF:000005">
    <property type="entry name" value="26S proteasome non-ATPase regulatory subunit 4"/>
    <property type="match status" value="1"/>
</dbReference>
<comment type="similarity">
    <text evidence="1">Belongs to the proteasome subunit S5A family.</text>
</comment>
<dbReference type="PANTHER" id="PTHR10223">
    <property type="entry name" value="26S PROTEASOME NON-ATPASE REGULATORY SUBUNIT 4"/>
    <property type="match status" value="1"/>
</dbReference>
<feature type="compositionally biased region" description="Acidic residues" evidence="6">
    <location>
        <begin position="311"/>
        <end position="325"/>
    </location>
</feature>
<dbReference type="Pfam" id="PF13519">
    <property type="entry name" value="VWA_2"/>
    <property type="match status" value="1"/>
</dbReference>
<dbReference type="AlphaFoldDB" id="A0A9P0B2A2"/>
<feature type="compositionally biased region" description="Basic and acidic residues" evidence="6">
    <location>
        <begin position="358"/>
        <end position="372"/>
    </location>
</feature>
<dbReference type="PROSITE" id="PS50330">
    <property type="entry name" value="UIM"/>
    <property type="match status" value="3"/>
</dbReference>
<dbReference type="Gene3D" id="6.10.250.380">
    <property type="match status" value="1"/>
</dbReference>
<evidence type="ECO:0000313" key="8">
    <source>
        <dbReference type="EMBL" id="CAH0552548.1"/>
    </source>
</evidence>
<dbReference type="GO" id="GO:0043161">
    <property type="term" value="P:proteasome-mediated ubiquitin-dependent protein catabolic process"/>
    <property type="evidence" value="ECO:0007669"/>
    <property type="project" value="TreeGrafter"/>
</dbReference>
<dbReference type="InterPro" id="IPR036465">
    <property type="entry name" value="vWFA_dom_sf"/>
</dbReference>